<comment type="similarity">
    <text evidence="2">Belongs to the outer membrane factor (OMF) (TC 1.B.17) family.</text>
</comment>
<evidence type="ECO:0000256" key="4">
    <source>
        <dbReference type="ARBA" id="ARBA00022452"/>
    </source>
</evidence>
<gene>
    <name evidence="9" type="ORF">A2519_10965</name>
</gene>
<keyword evidence="3" id="KW-0813">Transport</keyword>
<dbReference type="Gene3D" id="1.20.1600.10">
    <property type="entry name" value="Outer membrane efflux proteins (OEP)"/>
    <property type="match status" value="1"/>
</dbReference>
<evidence type="ECO:0000256" key="2">
    <source>
        <dbReference type="ARBA" id="ARBA00007613"/>
    </source>
</evidence>
<keyword evidence="7" id="KW-0998">Cell outer membrane</keyword>
<dbReference type="PANTHER" id="PTHR30026:SF20">
    <property type="entry name" value="OUTER MEMBRANE PROTEIN TOLC"/>
    <property type="match status" value="1"/>
</dbReference>
<sequence>MRFNMYHPLFWCGMLFLACMLNAQSSFSLKDCIEYAKTHHSTLKTGEYDIAIAQKRVNEQIGSGLPQITASGSLDDNLKKATQLMPAAMFGGPSGSYVEMESGTRYSMSAGVSLNQNIINPSFWIGLESARISKKLSEQRFQQSYEQVVYGIGLAYYQSMILQKQVRILQATLDASNASLRAAELRFANGMAKQTDIDRLRISFNNARSQMEQTAMNYEQSLNSLKFNLGMPVDSALILADTLLPTSFADTSVDTSVAMAVESRSDYRLQETNLFLSKLDRKKLFASTLPVLTGYVNLRYNAANEEFNLIDKDQKWYESSAIGLQLSMPLFSGLQTFQRIAQLRLTMIKAEETLKQTEQSIKVNVSNYLVQYKTTLAQITNESDNYELAKRVYADTRLEFEQGVSSTYNLVQAESSLREAQNNYFNKLLNFYIARIGLEQAKGTLVSFFLTKER</sequence>
<feature type="signal peptide" evidence="8">
    <location>
        <begin position="1"/>
        <end position="23"/>
    </location>
</feature>
<dbReference type="GO" id="GO:1990281">
    <property type="term" value="C:efflux pump complex"/>
    <property type="evidence" value="ECO:0007669"/>
    <property type="project" value="TreeGrafter"/>
</dbReference>
<dbReference type="GO" id="GO:0015562">
    <property type="term" value="F:efflux transmembrane transporter activity"/>
    <property type="evidence" value="ECO:0007669"/>
    <property type="project" value="InterPro"/>
</dbReference>
<dbReference type="Proteomes" id="UP000179243">
    <property type="component" value="Unassembled WGS sequence"/>
</dbReference>
<dbReference type="GO" id="GO:0015288">
    <property type="term" value="F:porin activity"/>
    <property type="evidence" value="ECO:0007669"/>
    <property type="project" value="TreeGrafter"/>
</dbReference>
<protein>
    <recommendedName>
        <fullName evidence="11">Transporter</fullName>
    </recommendedName>
</protein>
<evidence type="ECO:0000313" key="9">
    <source>
        <dbReference type="EMBL" id="OGK00309.1"/>
    </source>
</evidence>
<dbReference type="InterPro" id="IPR051906">
    <property type="entry name" value="TolC-like"/>
</dbReference>
<comment type="caution">
    <text evidence="9">The sequence shown here is derived from an EMBL/GenBank/DDBJ whole genome shotgun (WGS) entry which is preliminary data.</text>
</comment>
<accession>A0A1F7F0X8</accession>
<dbReference type="PROSITE" id="PS51257">
    <property type="entry name" value="PROKAR_LIPOPROTEIN"/>
    <property type="match status" value="1"/>
</dbReference>
<dbReference type="PANTHER" id="PTHR30026">
    <property type="entry name" value="OUTER MEMBRANE PROTEIN TOLC"/>
    <property type="match status" value="1"/>
</dbReference>
<evidence type="ECO:0000256" key="3">
    <source>
        <dbReference type="ARBA" id="ARBA00022448"/>
    </source>
</evidence>
<dbReference type="GO" id="GO:0009279">
    <property type="term" value="C:cell outer membrane"/>
    <property type="evidence" value="ECO:0007669"/>
    <property type="project" value="UniProtKB-SubCell"/>
</dbReference>
<keyword evidence="4" id="KW-1134">Transmembrane beta strand</keyword>
<evidence type="ECO:0000256" key="5">
    <source>
        <dbReference type="ARBA" id="ARBA00022692"/>
    </source>
</evidence>
<dbReference type="SUPFAM" id="SSF56954">
    <property type="entry name" value="Outer membrane efflux proteins (OEP)"/>
    <property type="match status" value="1"/>
</dbReference>
<dbReference type="InterPro" id="IPR003423">
    <property type="entry name" value="OMP_efflux"/>
</dbReference>
<evidence type="ECO:0000313" key="10">
    <source>
        <dbReference type="Proteomes" id="UP000179243"/>
    </source>
</evidence>
<name>A0A1F7F0X8_UNCRA</name>
<evidence type="ECO:0008006" key="11">
    <source>
        <dbReference type="Google" id="ProtNLM"/>
    </source>
</evidence>
<dbReference type="AlphaFoldDB" id="A0A1F7F0X8"/>
<evidence type="ECO:0000256" key="6">
    <source>
        <dbReference type="ARBA" id="ARBA00023136"/>
    </source>
</evidence>
<dbReference type="Pfam" id="PF02321">
    <property type="entry name" value="OEP"/>
    <property type="match status" value="2"/>
</dbReference>
<proteinExistence type="inferred from homology"/>
<keyword evidence="8" id="KW-0732">Signal</keyword>
<keyword evidence="5" id="KW-0812">Transmembrane</keyword>
<evidence type="ECO:0000256" key="8">
    <source>
        <dbReference type="SAM" id="SignalP"/>
    </source>
</evidence>
<evidence type="ECO:0000256" key="7">
    <source>
        <dbReference type="ARBA" id="ARBA00023237"/>
    </source>
</evidence>
<organism evidence="9 10">
    <name type="scientific">Candidatus Raymondbacteria bacterium RIFOXYD12_FULL_49_13</name>
    <dbReference type="NCBI Taxonomy" id="1817890"/>
    <lineage>
        <taxon>Bacteria</taxon>
        <taxon>Raymondiibacteriota</taxon>
    </lineage>
</organism>
<evidence type="ECO:0000256" key="1">
    <source>
        <dbReference type="ARBA" id="ARBA00004442"/>
    </source>
</evidence>
<feature type="chain" id="PRO_5009528327" description="Transporter" evidence="8">
    <location>
        <begin position="24"/>
        <end position="454"/>
    </location>
</feature>
<comment type="subcellular location">
    <subcellularLocation>
        <location evidence="1">Cell outer membrane</location>
    </subcellularLocation>
</comment>
<dbReference type="EMBL" id="MFYX01000149">
    <property type="protein sequence ID" value="OGK00309.1"/>
    <property type="molecule type" value="Genomic_DNA"/>
</dbReference>
<reference evidence="9 10" key="1">
    <citation type="journal article" date="2016" name="Nat. Commun.">
        <title>Thousands of microbial genomes shed light on interconnected biogeochemical processes in an aquifer system.</title>
        <authorList>
            <person name="Anantharaman K."/>
            <person name="Brown C.T."/>
            <person name="Hug L.A."/>
            <person name="Sharon I."/>
            <person name="Castelle C.J."/>
            <person name="Probst A.J."/>
            <person name="Thomas B.C."/>
            <person name="Singh A."/>
            <person name="Wilkins M.J."/>
            <person name="Karaoz U."/>
            <person name="Brodie E.L."/>
            <person name="Williams K.H."/>
            <person name="Hubbard S.S."/>
            <person name="Banfield J.F."/>
        </authorList>
    </citation>
    <scope>NUCLEOTIDE SEQUENCE [LARGE SCALE GENOMIC DNA]</scope>
</reference>
<keyword evidence="6" id="KW-0472">Membrane</keyword>